<keyword evidence="4" id="KW-0378">Hydrolase</keyword>
<sequence length="470" mass="53016">MAATILGACVLLFLTQLSYADFPYKENVYVQYVDHYNLMSFGDQTFKQRYLYQDKDWGGDGSPIFFYAGNEGPIEAFWKASGFIHEIAPQFKAYVVFPEHRFYGESLPFGNKSFTSPYLGLLSVAQAVADYTVFLTDLKAYLKAPNSKIIAFGGSYGGMLAAYIRYKHPSLVYGALAASAPVLMQDPKGPHDFFFKHVTKDFRDYNEKCYDKVKLAFAQQLDYAKQGQPGLDTMVKKMRLCDKIEKDWPFRLMQMWARNAFVMMAMLDYPYKTDFMGSLPGHPVKVACDTIMAEEDALVGLANVAGIWYNSTGSEKCFNVSKEFYYCADPTGCGNGPASIAWNYQACSDLYLPSGSNNETDMFPELPWDTDIRRSYCQKQFNITPRVAWDAEEFLGLDLKYASNIIFSNGDLDPWMDGGVTKDVSSSVVAILVEGGAHHLDLRAANKLDPPGVIKAREQEKKIIRYWLNN</sequence>
<dbReference type="InterPro" id="IPR029058">
    <property type="entry name" value="AB_hydrolase_fold"/>
</dbReference>
<evidence type="ECO:0000313" key="7">
    <source>
        <dbReference type="EMBL" id="KAK3773019.1"/>
    </source>
</evidence>
<dbReference type="FunFam" id="1.20.120.980:FF:000001">
    <property type="entry name" value="Dipeptidyl peptidase 7"/>
    <property type="match status" value="1"/>
</dbReference>
<dbReference type="EMBL" id="JAWDGP010003567">
    <property type="protein sequence ID" value="KAK3773019.1"/>
    <property type="molecule type" value="Genomic_DNA"/>
</dbReference>
<dbReference type="Gene3D" id="1.20.120.980">
    <property type="entry name" value="Serine carboxypeptidase S28, SKS domain"/>
    <property type="match status" value="1"/>
</dbReference>
<feature type="chain" id="PRO_5042290985" description="Dipeptidyl peptidase 2" evidence="6">
    <location>
        <begin position="21"/>
        <end position="470"/>
    </location>
</feature>
<evidence type="ECO:0000256" key="6">
    <source>
        <dbReference type="SAM" id="SignalP"/>
    </source>
</evidence>
<dbReference type="PANTHER" id="PTHR11010:SF107">
    <property type="entry name" value="DIPEPTIDYL PEPTIDASE 2"/>
    <property type="match status" value="1"/>
</dbReference>
<proteinExistence type="inferred from homology"/>
<evidence type="ECO:0000313" key="8">
    <source>
        <dbReference type="Proteomes" id="UP001283361"/>
    </source>
</evidence>
<dbReference type="GO" id="GO:0008239">
    <property type="term" value="F:dipeptidyl-peptidase activity"/>
    <property type="evidence" value="ECO:0007669"/>
    <property type="project" value="TreeGrafter"/>
</dbReference>
<dbReference type="Proteomes" id="UP001283361">
    <property type="component" value="Unassembled WGS sequence"/>
</dbReference>
<reference evidence="7" key="1">
    <citation type="journal article" date="2023" name="G3 (Bethesda)">
        <title>A reference genome for the long-term kleptoplast-retaining sea slug Elysia crispata morphotype clarki.</title>
        <authorList>
            <person name="Eastman K.E."/>
            <person name="Pendleton A.L."/>
            <person name="Shaikh M.A."/>
            <person name="Suttiyut T."/>
            <person name="Ogas R."/>
            <person name="Tomko P."/>
            <person name="Gavelis G."/>
            <person name="Widhalm J.R."/>
            <person name="Wisecaver J.H."/>
        </authorList>
    </citation>
    <scope>NUCLEOTIDE SEQUENCE</scope>
    <source>
        <strain evidence="7">ECLA1</strain>
    </source>
</reference>
<dbReference type="Pfam" id="PF05577">
    <property type="entry name" value="Peptidase_S28"/>
    <property type="match status" value="1"/>
</dbReference>
<dbReference type="GO" id="GO:0031982">
    <property type="term" value="C:vesicle"/>
    <property type="evidence" value="ECO:0007669"/>
    <property type="project" value="TreeGrafter"/>
</dbReference>
<keyword evidence="3 6" id="KW-0732">Signal</keyword>
<dbReference type="PANTHER" id="PTHR11010">
    <property type="entry name" value="PROTEASE S28 PRO-X CARBOXYPEPTIDASE-RELATED"/>
    <property type="match status" value="1"/>
</dbReference>
<protein>
    <recommendedName>
        <fullName evidence="9">Dipeptidyl peptidase 2</fullName>
    </recommendedName>
</protein>
<evidence type="ECO:0008006" key="9">
    <source>
        <dbReference type="Google" id="ProtNLM"/>
    </source>
</evidence>
<evidence type="ECO:0000256" key="2">
    <source>
        <dbReference type="ARBA" id="ARBA00022670"/>
    </source>
</evidence>
<dbReference type="SUPFAM" id="SSF53474">
    <property type="entry name" value="alpha/beta-Hydrolases"/>
    <property type="match status" value="2"/>
</dbReference>
<dbReference type="InterPro" id="IPR008758">
    <property type="entry name" value="Peptidase_S28"/>
</dbReference>
<name>A0AAE0ZP57_9GAST</name>
<evidence type="ECO:0000256" key="3">
    <source>
        <dbReference type="ARBA" id="ARBA00022729"/>
    </source>
</evidence>
<dbReference type="Gene3D" id="3.40.50.1820">
    <property type="entry name" value="alpha/beta hydrolase"/>
    <property type="match status" value="1"/>
</dbReference>
<evidence type="ECO:0000256" key="1">
    <source>
        <dbReference type="ARBA" id="ARBA00011079"/>
    </source>
</evidence>
<dbReference type="InterPro" id="IPR042269">
    <property type="entry name" value="Ser_carbopepase_S28_SKS"/>
</dbReference>
<keyword evidence="5" id="KW-0325">Glycoprotein</keyword>
<organism evidence="7 8">
    <name type="scientific">Elysia crispata</name>
    <name type="common">lettuce slug</name>
    <dbReference type="NCBI Taxonomy" id="231223"/>
    <lineage>
        <taxon>Eukaryota</taxon>
        <taxon>Metazoa</taxon>
        <taxon>Spiralia</taxon>
        <taxon>Lophotrochozoa</taxon>
        <taxon>Mollusca</taxon>
        <taxon>Gastropoda</taxon>
        <taxon>Heterobranchia</taxon>
        <taxon>Euthyneura</taxon>
        <taxon>Panpulmonata</taxon>
        <taxon>Sacoglossa</taxon>
        <taxon>Placobranchoidea</taxon>
        <taxon>Plakobranchidae</taxon>
        <taxon>Elysia</taxon>
    </lineage>
</organism>
<dbReference type="GO" id="GO:0006508">
    <property type="term" value="P:proteolysis"/>
    <property type="evidence" value="ECO:0007669"/>
    <property type="project" value="UniProtKB-KW"/>
</dbReference>
<accession>A0AAE0ZP57</accession>
<keyword evidence="2" id="KW-0645">Protease</keyword>
<gene>
    <name evidence="7" type="ORF">RRG08_061320</name>
</gene>
<dbReference type="GO" id="GO:0070008">
    <property type="term" value="F:serine-type exopeptidase activity"/>
    <property type="evidence" value="ECO:0007669"/>
    <property type="project" value="InterPro"/>
</dbReference>
<evidence type="ECO:0000256" key="4">
    <source>
        <dbReference type="ARBA" id="ARBA00022801"/>
    </source>
</evidence>
<dbReference type="AlphaFoldDB" id="A0AAE0ZP57"/>
<comment type="similarity">
    <text evidence="1">Belongs to the peptidase S28 family.</text>
</comment>
<comment type="caution">
    <text evidence="7">The sequence shown here is derived from an EMBL/GenBank/DDBJ whole genome shotgun (WGS) entry which is preliminary data.</text>
</comment>
<evidence type="ECO:0000256" key="5">
    <source>
        <dbReference type="ARBA" id="ARBA00023180"/>
    </source>
</evidence>
<feature type="signal peptide" evidence="6">
    <location>
        <begin position="1"/>
        <end position="20"/>
    </location>
</feature>
<keyword evidence="8" id="KW-1185">Reference proteome</keyword>